<dbReference type="GO" id="GO:0045493">
    <property type="term" value="P:xylan catabolic process"/>
    <property type="evidence" value="ECO:0007669"/>
    <property type="project" value="UniProtKB-KW"/>
</dbReference>
<proteinExistence type="predicted"/>
<reference evidence="8 9" key="1">
    <citation type="submission" date="2019-09" db="EMBL/GenBank/DDBJ databases">
        <title>Chitinophaga ginsengihumi sp. nov., isolated from soil of ginseng rhizosphere.</title>
        <authorList>
            <person name="Lee J."/>
        </authorList>
    </citation>
    <scope>NUCLEOTIDE SEQUENCE [LARGE SCALE GENOMIC DNA]</scope>
    <source>
        <strain evidence="8 9">BN140078</strain>
    </source>
</reference>
<evidence type="ECO:0000256" key="1">
    <source>
        <dbReference type="ARBA" id="ARBA00004613"/>
    </source>
</evidence>
<dbReference type="PANTHER" id="PTHR38050:SF2">
    <property type="entry name" value="FERULOYL ESTERASE C-RELATED"/>
    <property type="match status" value="1"/>
</dbReference>
<name>A0A5B2VUY1_9BACT</name>
<keyword evidence="2" id="KW-0964">Secreted</keyword>
<evidence type="ECO:0000313" key="9">
    <source>
        <dbReference type="Proteomes" id="UP000324611"/>
    </source>
</evidence>
<dbReference type="InterPro" id="IPR010126">
    <property type="entry name" value="Esterase_phb"/>
</dbReference>
<dbReference type="Proteomes" id="UP000324611">
    <property type="component" value="Unassembled WGS sequence"/>
</dbReference>
<dbReference type="GO" id="GO:0005576">
    <property type="term" value="C:extracellular region"/>
    <property type="evidence" value="ECO:0007669"/>
    <property type="project" value="UniProtKB-SubCell"/>
</dbReference>
<dbReference type="InterPro" id="IPR043595">
    <property type="entry name" value="FaeB/C/D"/>
</dbReference>
<evidence type="ECO:0000256" key="3">
    <source>
        <dbReference type="ARBA" id="ARBA00022651"/>
    </source>
</evidence>
<dbReference type="Gene3D" id="3.40.50.1820">
    <property type="entry name" value="alpha/beta hydrolase"/>
    <property type="match status" value="1"/>
</dbReference>
<organism evidence="8 9">
    <name type="scientific">Chitinophaga agrisoli</name>
    <dbReference type="NCBI Taxonomy" id="2607653"/>
    <lineage>
        <taxon>Bacteria</taxon>
        <taxon>Pseudomonadati</taxon>
        <taxon>Bacteroidota</taxon>
        <taxon>Chitinophagia</taxon>
        <taxon>Chitinophagales</taxon>
        <taxon>Chitinophagaceae</taxon>
        <taxon>Chitinophaga</taxon>
    </lineage>
</organism>
<keyword evidence="6" id="KW-0119">Carbohydrate metabolism</keyword>
<keyword evidence="3" id="KW-0858">Xylan degradation</keyword>
<dbReference type="PANTHER" id="PTHR38050">
    <property type="match status" value="1"/>
</dbReference>
<dbReference type="AlphaFoldDB" id="A0A5B2VUY1"/>
<keyword evidence="7" id="KW-0624">Polysaccharide degradation</keyword>
<evidence type="ECO:0000313" key="8">
    <source>
        <dbReference type="EMBL" id="KAA2243593.1"/>
    </source>
</evidence>
<dbReference type="Pfam" id="PF10503">
    <property type="entry name" value="Esterase_PHB"/>
    <property type="match status" value="1"/>
</dbReference>
<evidence type="ECO:0000256" key="6">
    <source>
        <dbReference type="ARBA" id="ARBA00023277"/>
    </source>
</evidence>
<dbReference type="InterPro" id="IPR029058">
    <property type="entry name" value="AB_hydrolase_fold"/>
</dbReference>
<comment type="subcellular location">
    <subcellularLocation>
        <location evidence="1">Secreted</location>
    </subcellularLocation>
</comment>
<keyword evidence="9" id="KW-1185">Reference proteome</keyword>
<dbReference type="GO" id="GO:0030600">
    <property type="term" value="F:feruloyl esterase activity"/>
    <property type="evidence" value="ECO:0007669"/>
    <property type="project" value="InterPro"/>
</dbReference>
<accession>A0A5B2VUY1</accession>
<keyword evidence="5" id="KW-0378">Hydrolase</keyword>
<dbReference type="EMBL" id="VUOC01000002">
    <property type="protein sequence ID" value="KAA2243593.1"/>
    <property type="molecule type" value="Genomic_DNA"/>
</dbReference>
<evidence type="ECO:0000256" key="4">
    <source>
        <dbReference type="ARBA" id="ARBA00022729"/>
    </source>
</evidence>
<evidence type="ECO:0000256" key="2">
    <source>
        <dbReference type="ARBA" id="ARBA00022525"/>
    </source>
</evidence>
<sequence>MQPQGEIWQLPPFCTVRWGCSIVPLLCYLKPLHMKHLLIVTALLFSALTSCTKDNSPVEKAYRYNGVMKIDERNRTYLLNLPPAYYDNDTTHFPLVVGIHGTGGSAAQFERDYHFTDKANASGFIALYPDGIPSHGPLGVRTWNAGACCGPALDEQVDDVTFIRTLIDKIQTDFKVDPKRIYIAGMSNGAMLTYRLACELSDKIAAVAAVSGPLLTVQPCQPVRPVPILHIHSALDAKVPYLGGVGMGGYYFPPADSGLQVWAGYNACTTKQLLTDNGKYKLTQWSGCKNEVLMQLYVTADGGHSWPGGDKPREKADPPSTAINANDVIWDFFRQYTLP</sequence>
<evidence type="ECO:0000256" key="5">
    <source>
        <dbReference type="ARBA" id="ARBA00022801"/>
    </source>
</evidence>
<gene>
    <name evidence="8" type="ORF">F0L74_13970</name>
</gene>
<reference evidence="8 9" key="2">
    <citation type="submission" date="2019-09" db="EMBL/GenBank/DDBJ databases">
        <authorList>
            <person name="Jin C."/>
        </authorList>
    </citation>
    <scope>NUCLEOTIDE SEQUENCE [LARGE SCALE GENOMIC DNA]</scope>
    <source>
        <strain evidence="8 9">BN140078</strain>
    </source>
</reference>
<keyword evidence="4" id="KW-0732">Signal</keyword>
<protein>
    <submittedName>
        <fullName evidence="8">Phospholipase</fullName>
    </submittedName>
</protein>
<evidence type="ECO:0000256" key="7">
    <source>
        <dbReference type="ARBA" id="ARBA00023326"/>
    </source>
</evidence>
<dbReference type="SUPFAM" id="SSF53474">
    <property type="entry name" value="alpha/beta-Hydrolases"/>
    <property type="match status" value="1"/>
</dbReference>
<comment type="caution">
    <text evidence="8">The sequence shown here is derived from an EMBL/GenBank/DDBJ whole genome shotgun (WGS) entry which is preliminary data.</text>
</comment>